<feature type="compositionally biased region" description="Basic and acidic residues" evidence="1">
    <location>
        <begin position="94"/>
        <end position="105"/>
    </location>
</feature>
<feature type="region of interest" description="Disordered" evidence="1">
    <location>
        <begin position="93"/>
        <end position="112"/>
    </location>
</feature>
<evidence type="ECO:0000313" key="4">
    <source>
        <dbReference type="Proteomes" id="UP001642484"/>
    </source>
</evidence>
<accession>A0ABP0I894</accession>
<gene>
    <name evidence="3" type="ORF">CCMP2556_LOCUS5384</name>
</gene>
<name>A0ABP0I894_9DINO</name>
<keyword evidence="4" id="KW-1185">Reference proteome</keyword>
<evidence type="ECO:0000313" key="3">
    <source>
        <dbReference type="EMBL" id="CAK8998774.1"/>
    </source>
</evidence>
<protein>
    <recommendedName>
        <fullName evidence="2">Cdc37 N-terminal domain-containing protein</fullName>
    </recommendedName>
</protein>
<dbReference type="EMBL" id="CAXAMN010002248">
    <property type="protein sequence ID" value="CAK8998774.1"/>
    <property type="molecule type" value="Genomic_DNA"/>
</dbReference>
<feature type="domain" description="Cdc37 N-terminal" evidence="2">
    <location>
        <begin position="9"/>
        <end position="70"/>
    </location>
</feature>
<sequence>MLPSRSGFDYSKWDRLEISDDEDTFHPNLDKGLNIRVNRITRERKEDEIDDEVKKLTAEGELEKAAKLEARRPLHVGNVCHIAEERTIIQSSDGSRKDRLKKGEEFSADEQQGIAKSFRSRTALAAHIQSIGCATMTGRGPPTGRWRWHLALRYFFGFYIYISNFPHKWQAIRRLS</sequence>
<evidence type="ECO:0000256" key="1">
    <source>
        <dbReference type="SAM" id="MobiDB-lite"/>
    </source>
</evidence>
<dbReference type="Proteomes" id="UP001642484">
    <property type="component" value="Unassembled WGS sequence"/>
</dbReference>
<organism evidence="3 4">
    <name type="scientific">Durusdinium trenchii</name>
    <dbReference type="NCBI Taxonomy" id="1381693"/>
    <lineage>
        <taxon>Eukaryota</taxon>
        <taxon>Sar</taxon>
        <taxon>Alveolata</taxon>
        <taxon>Dinophyceae</taxon>
        <taxon>Suessiales</taxon>
        <taxon>Symbiodiniaceae</taxon>
        <taxon>Durusdinium</taxon>
    </lineage>
</organism>
<comment type="caution">
    <text evidence="3">The sequence shown here is derived from an EMBL/GenBank/DDBJ whole genome shotgun (WGS) entry which is preliminary data.</text>
</comment>
<proteinExistence type="predicted"/>
<dbReference type="Pfam" id="PF03234">
    <property type="entry name" value="CDC37_N"/>
    <property type="match status" value="1"/>
</dbReference>
<evidence type="ECO:0000259" key="2">
    <source>
        <dbReference type="Pfam" id="PF03234"/>
    </source>
</evidence>
<reference evidence="3 4" key="1">
    <citation type="submission" date="2024-02" db="EMBL/GenBank/DDBJ databases">
        <authorList>
            <person name="Chen Y."/>
            <person name="Shah S."/>
            <person name="Dougan E. K."/>
            <person name="Thang M."/>
            <person name="Chan C."/>
        </authorList>
    </citation>
    <scope>NUCLEOTIDE SEQUENCE [LARGE SCALE GENOMIC DNA]</scope>
</reference>
<dbReference type="InterPro" id="IPR013855">
    <property type="entry name" value="Cdc37_N_dom"/>
</dbReference>